<dbReference type="InterPro" id="IPR039542">
    <property type="entry name" value="Erv_N"/>
</dbReference>
<proteinExistence type="predicted"/>
<evidence type="ECO:0000313" key="4">
    <source>
        <dbReference type="Proteomes" id="UP000712281"/>
    </source>
</evidence>
<accession>A0A8S9H6A3</accession>
<keyword evidence="1" id="KW-0812">Transmembrane</keyword>
<dbReference type="EMBL" id="QGKW02001988">
    <property type="protein sequence ID" value="KAF2552354.1"/>
    <property type="molecule type" value="Genomic_DNA"/>
</dbReference>
<feature type="transmembrane region" description="Helical" evidence="1">
    <location>
        <begin position="20"/>
        <end position="44"/>
    </location>
</feature>
<keyword evidence="1" id="KW-0472">Membrane</keyword>
<evidence type="ECO:0000259" key="2">
    <source>
        <dbReference type="Pfam" id="PF13850"/>
    </source>
</evidence>
<comment type="caution">
    <text evidence="3">The sequence shown here is derived from an EMBL/GenBank/DDBJ whole genome shotgun (WGS) entry which is preliminary data.</text>
</comment>
<dbReference type="GO" id="GO:0005783">
    <property type="term" value="C:endoplasmic reticulum"/>
    <property type="evidence" value="ECO:0007669"/>
    <property type="project" value="TreeGrafter"/>
</dbReference>
<protein>
    <recommendedName>
        <fullName evidence="2">Endoplasmic reticulum vesicle transporter N-terminal domain-containing protein</fullName>
    </recommendedName>
</protein>
<reference evidence="3" key="1">
    <citation type="submission" date="2019-12" db="EMBL/GenBank/DDBJ databases">
        <title>Genome sequencing and annotation of Brassica cretica.</title>
        <authorList>
            <person name="Studholme D.J."/>
            <person name="Sarris P.F."/>
        </authorList>
    </citation>
    <scope>NUCLEOTIDE SEQUENCE</scope>
    <source>
        <strain evidence="3">PFS-001/15</strain>
        <tissue evidence="3">Leaf</tissue>
    </source>
</reference>
<sequence length="177" mass="19752">MVSTSKIKSVDFYRKIPRDLTEATLSGAGLSIVAALSMLFLFGMELNNYLAVSTTTSIIVDRSSDGDFLRMDFNISERLNCCKVMFKIAAKLNLQVRASTGFTYAFPGTVWERCGDVSETFQRGDGHFCLKHASQRRVSFWREARDDGSGFVEKCRYGDGKLESSETLHCRGALKSV</sequence>
<dbReference type="PANTHER" id="PTHR10984:SF76">
    <property type="entry name" value="PROTEIN DISULFIDE-ISOMERASE 5-4"/>
    <property type="match status" value="1"/>
</dbReference>
<evidence type="ECO:0000256" key="1">
    <source>
        <dbReference type="SAM" id="Phobius"/>
    </source>
</evidence>
<dbReference type="GO" id="GO:0030134">
    <property type="term" value="C:COPII-coated ER to Golgi transport vesicle"/>
    <property type="evidence" value="ECO:0007669"/>
    <property type="project" value="TreeGrafter"/>
</dbReference>
<name>A0A8S9H6A3_BRACR</name>
<evidence type="ECO:0000313" key="3">
    <source>
        <dbReference type="EMBL" id="KAF2552354.1"/>
    </source>
</evidence>
<dbReference type="AlphaFoldDB" id="A0A8S9H6A3"/>
<dbReference type="Proteomes" id="UP000712281">
    <property type="component" value="Unassembled WGS sequence"/>
</dbReference>
<organism evidence="3 4">
    <name type="scientific">Brassica cretica</name>
    <name type="common">Mustard</name>
    <dbReference type="NCBI Taxonomy" id="69181"/>
    <lineage>
        <taxon>Eukaryota</taxon>
        <taxon>Viridiplantae</taxon>
        <taxon>Streptophyta</taxon>
        <taxon>Embryophyta</taxon>
        <taxon>Tracheophyta</taxon>
        <taxon>Spermatophyta</taxon>
        <taxon>Magnoliopsida</taxon>
        <taxon>eudicotyledons</taxon>
        <taxon>Gunneridae</taxon>
        <taxon>Pentapetalae</taxon>
        <taxon>rosids</taxon>
        <taxon>malvids</taxon>
        <taxon>Brassicales</taxon>
        <taxon>Brassicaceae</taxon>
        <taxon>Brassiceae</taxon>
        <taxon>Brassica</taxon>
    </lineage>
</organism>
<dbReference type="PANTHER" id="PTHR10984">
    <property type="entry name" value="ENDOPLASMIC RETICULUM-GOLGI INTERMEDIATE COMPARTMENT PROTEIN"/>
    <property type="match status" value="1"/>
</dbReference>
<keyword evidence="1" id="KW-1133">Transmembrane helix</keyword>
<gene>
    <name evidence="3" type="ORF">F2Q68_00037478</name>
</gene>
<dbReference type="Pfam" id="PF13850">
    <property type="entry name" value="ERGIC_N"/>
    <property type="match status" value="1"/>
</dbReference>
<dbReference type="InterPro" id="IPR045888">
    <property type="entry name" value="Erv"/>
</dbReference>
<feature type="domain" description="Endoplasmic reticulum vesicle transporter N-terminal" evidence="2">
    <location>
        <begin position="7"/>
        <end position="84"/>
    </location>
</feature>